<dbReference type="InterPro" id="IPR000167">
    <property type="entry name" value="Dehydrin"/>
</dbReference>
<dbReference type="GeneID" id="111008439"/>
<dbReference type="OrthoDB" id="1166395at2759"/>
<dbReference type="Pfam" id="PF00257">
    <property type="entry name" value="Dehydrin"/>
    <property type="match status" value="1"/>
</dbReference>
<dbReference type="RefSeq" id="XP_022136840.1">
    <property type="nucleotide sequence ID" value="XM_022281148.1"/>
</dbReference>
<feature type="region of interest" description="Disordered" evidence="3">
    <location>
        <begin position="1"/>
        <end position="121"/>
    </location>
</feature>
<evidence type="ECO:0000256" key="1">
    <source>
        <dbReference type="ARBA" id="ARBA00008403"/>
    </source>
</evidence>
<reference evidence="5" key="1">
    <citation type="submission" date="2025-08" db="UniProtKB">
        <authorList>
            <consortium name="RefSeq"/>
        </authorList>
    </citation>
    <scope>IDENTIFICATION</scope>
    <source>
        <strain evidence="5">OHB3-1</strain>
    </source>
</reference>
<dbReference type="GO" id="GO:0005829">
    <property type="term" value="C:cytosol"/>
    <property type="evidence" value="ECO:0007669"/>
    <property type="project" value="TreeGrafter"/>
</dbReference>
<dbReference type="PANTHER" id="PTHR33346:SF42">
    <property type="entry name" value="DEHYDRIN XERO 1"/>
    <property type="match status" value="1"/>
</dbReference>
<comment type="similarity">
    <text evidence="1 2">Belongs to the plant dehydrin family.</text>
</comment>
<feature type="compositionally biased region" description="Basic and acidic residues" evidence="3">
    <location>
        <begin position="40"/>
        <end position="51"/>
    </location>
</feature>
<protein>
    <submittedName>
        <fullName evidence="5">Dehydrin DHN1-like</fullName>
    </submittedName>
</protein>
<sequence length="121" mass="13086">MAHYQNPYGVQSGTDEYGNPIRQTDEYGNVIPESGQFVDPLRRTGELRDTDPYGVGDPAGRTAGTGGQTQQHRGGDQGQGMFHHDSQRAATTGYTAAEQGGGREKKGMMEKIKEKLPGAHH</sequence>
<dbReference type="KEGG" id="mcha:111008439"/>
<gene>
    <name evidence="5" type="primary">LOC111008439</name>
</gene>
<dbReference type="GO" id="GO:0009631">
    <property type="term" value="P:cold acclimation"/>
    <property type="evidence" value="ECO:0007669"/>
    <property type="project" value="TreeGrafter"/>
</dbReference>
<dbReference type="Proteomes" id="UP000504603">
    <property type="component" value="Unplaced"/>
</dbReference>
<feature type="compositionally biased region" description="Basic and acidic residues" evidence="3">
    <location>
        <begin position="101"/>
        <end position="121"/>
    </location>
</feature>
<evidence type="ECO:0000256" key="3">
    <source>
        <dbReference type="SAM" id="MobiDB-lite"/>
    </source>
</evidence>
<dbReference type="PANTHER" id="PTHR33346">
    <property type="entry name" value="DEHYDRIN XERO 2-RELATED"/>
    <property type="match status" value="1"/>
</dbReference>
<name>A0A6J1C526_MOMCH</name>
<evidence type="ECO:0000256" key="2">
    <source>
        <dbReference type="RuleBase" id="RU003995"/>
    </source>
</evidence>
<dbReference type="AlphaFoldDB" id="A0A6J1C526"/>
<accession>A0A6J1C526</accession>
<dbReference type="GO" id="GO:0009414">
    <property type="term" value="P:response to water deprivation"/>
    <property type="evidence" value="ECO:0007669"/>
    <property type="project" value="UniProtKB-ARBA"/>
</dbReference>
<evidence type="ECO:0000313" key="5">
    <source>
        <dbReference type="RefSeq" id="XP_022136840.1"/>
    </source>
</evidence>
<proteinExistence type="inferred from homology"/>
<keyword evidence="4" id="KW-1185">Reference proteome</keyword>
<dbReference type="InterPro" id="IPR030513">
    <property type="entry name" value="Dehydrin_CS"/>
</dbReference>
<dbReference type="GO" id="GO:0009737">
    <property type="term" value="P:response to abscisic acid"/>
    <property type="evidence" value="ECO:0007669"/>
    <property type="project" value="TreeGrafter"/>
</dbReference>
<evidence type="ECO:0000313" key="4">
    <source>
        <dbReference type="Proteomes" id="UP000504603"/>
    </source>
</evidence>
<organism evidence="4 5">
    <name type="scientific">Momordica charantia</name>
    <name type="common">Bitter gourd</name>
    <name type="synonym">Balsam pear</name>
    <dbReference type="NCBI Taxonomy" id="3673"/>
    <lineage>
        <taxon>Eukaryota</taxon>
        <taxon>Viridiplantae</taxon>
        <taxon>Streptophyta</taxon>
        <taxon>Embryophyta</taxon>
        <taxon>Tracheophyta</taxon>
        <taxon>Spermatophyta</taxon>
        <taxon>Magnoliopsida</taxon>
        <taxon>eudicotyledons</taxon>
        <taxon>Gunneridae</taxon>
        <taxon>Pentapetalae</taxon>
        <taxon>rosids</taxon>
        <taxon>fabids</taxon>
        <taxon>Cucurbitales</taxon>
        <taxon>Cucurbitaceae</taxon>
        <taxon>Momordiceae</taxon>
        <taxon>Momordica</taxon>
    </lineage>
</organism>
<dbReference type="PROSITE" id="PS00823">
    <property type="entry name" value="DEHYDRIN_2"/>
    <property type="match status" value="1"/>
</dbReference>